<proteinExistence type="predicted"/>
<gene>
    <name evidence="1" type="ORF">OWV82_012484</name>
</gene>
<dbReference type="EMBL" id="CM051399">
    <property type="protein sequence ID" value="KAJ4717632.1"/>
    <property type="molecule type" value="Genomic_DNA"/>
</dbReference>
<organism evidence="1 2">
    <name type="scientific">Melia azedarach</name>
    <name type="common">Chinaberry tree</name>
    <dbReference type="NCBI Taxonomy" id="155640"/>
    <lineage>
        <taxon>Eukaryota</taxon>
        <taxon>Viridiplantae</taxon>
        <taxon>Streptophyta</taxon>
        <taxon>Embryophyta</taxon>
        <taxon>Tracheophyta</taxon>
        <taxon>Spermatophyta</taxon>
        <taxon>Magnoliopsida</taxon>
        <taxon>eudicotyledons</taxon>
        <taxon>Gunneridae</taxon>
        <taxon>Pentapetalae</taxon>
        <taxon>rosids</taxon>
        <taxon>malvids</taxon>
        <taxon>Sapindales</taxon>
        <taxon>Meliaceae</taxon>
        <taxon>Melia</taxon>
    </lineage>
</organism>
<comment type="caution">
    <text evidence="1">The sequence shown here is derived from an EMBL/GenBank/DDBJ whole genome shotgun (WGS) entry which is preliminary data.</text>
</comment>
<protein>
    <submittedName>
        <fullName evidence="1">Uncharacterized protein</fullName>
    </submittedName>
</protein>
<sequence length="125" mass="14280">MEMYWKSGKWRQLFSVSTAVVPMAHATANETGVHFMRFPLLKLSLLFLVDALTTKHEKGGGWVVRKQLCKVGAVQRTVFSDTYTDSDGDEKTNQLAINMQKLIHLQKQKQQQQQEQQKLSSLISI</sequence>
<accession>A0ACC1Y3A0</accession>
<name>A0ACC1Y3A0_MELAZ</name>
<evidence type="ECO:0000313" key="1">
    <source>
        <dbReference type="EMBL" id="KAJ4717632.1"/>
    </source>
</evidence>
<reference evidence="1 2" key="1">
    <citation type="journal article" date="2023" name="Science">
        <title>Complex scaffold remodeling in plant triterpene biosynthesis.</title>
        <authorList>
            <person name="De La Pena R."/>
            <person name="Hodgson H."/>
            <person name="Liu J.C."/>
            <person name="Stephenson M.J."/>
            <person name="Martin A.C."/>
            <person name="Owen C."/>
            <person name="Harkess A."/>
            <person name="Leebens-Mack J."/>
            <person name="Jimenez L.E."/>
            <person name="Osbourn A."/>
            <person name="Sattely E.S."/>
        </authorList>
    </citation>
    <scope>NUCLEOTIDE SEQUENCE [LARGE SCALE GENOMIC DNA]</scope>
    <source>
        <strain evidence="2">cv. JPN11</strain>
        <tissue evidence="1">Leaf</tissue>
    </source>
</reference>
<dbReference type="Proteomes" id="UP001164539">
    <property type="component" value="Chromosome 6"/>
</dbReference>
<keyword evidence="2" id="KW-1185">Reference proteome</keyword>
<evidence type="ECO:0000313" key="2">
    <source>
        <dbReference type="Proteomes" id="UP001164539"/>
    </source>
</evidence>